<feature type="transmembrane region" description="Helical" evidence="2">
    <location>
        <begin position="102"/>
        <end position="119"/>
    </location>
</feature>
<dbReference type="AlphaFoldDB" id="A0A410RQG6"/>
<keyword evidence="2" id="KW-0812">Transmembrane</keyword>
<dbReference type="RefSeq" id="WP_128796146.1">
    <property type="nucleotide sequence ID" value="NZ_CP034669.1"/>
</dbReference>
<dbReference type="Proteomes" id="UP000288758">
    <property type="component" value="Chromosome"/>
</dbReference>
<reference evidence="3 4" key="1">
    <citation type="submission" date="2018-12" db="EMBL/GenBank/DDBJ databases">
        <title>Complete Genome Sequence of the Corallopyronin A producing Myxobacterium Corallococcus coralloides B035.</title>
        <authorList>
            <person name="Bouhired S.M."/>
            <person name="Rupp O."/>
            <person name="Blom J."/>
            <person name="Schaeberle T.F."/>
            <person name="Kehraus S."/>
            <person name="Schiefer A."/>
            <person name="Pfarr K."/>
            <person name="Goesmann A."/>
            <person name="Hoerauf A."/>
            <person name="Koenig G.M."/>
        </authorList>
    </citation>
    <scope>NUCLEOTIDE SEQUENCE [LARGE SCALE GENOMIC DNA]</scope>
    <source>
        <strain evidence="3 4">B035</strain>
    </source>
</reference>
<feature type="transmembrane region" description="Helical" evidence="2">
    <location>
        <begin position="125"/>
        <end position="143"/>
    </location>
</feature>
<organism evidence="3 4">
    <name type="scientific">Corallococcus coralloides</name>
    <name type="common">Myxococcus coralloides</name>
    <dbReference type="NCBI Taxonomy" id="184914"/>
    <lineage>
        <taxon>Bacteria</taxon>
        <taxon>Pseudomonadati</taxon>
        <taxon>Myxococcota</taxon>
        <taxon>Myxococcia</taxon>
        <taxon>Myxococcales</taxon>
        <taxon>Cystobacterineae</taxon>
        <taxon>Myxococcaceae</taxon>
        <taxon>Corallococcus</taxon>
    </lineage>
</organism>
<sequence length="198" mass="21090">MPAEVLVMCSACGRPQSAARRRCAFCNAELPEAPLPPRSSLEASEPPAPSLPGVSPLTLDLGNRRALAVNDTQLSFQGRPGGGPTLDVPWARVRRLEWRTRPYFEALGLLAFTVPGLFWAPTQAVRLMAFAAGVIGLGLAALYRHHGLRVELDDGTRMEWPLGMALKGSAREGRLTAARATLADVGRMRGVPLAGSGA</sequence>
<evidence type="ECO:0000313" key="3">
    <source>
        <dbReference type="EMBL" id="QAT84128.1"/>
    </source>
</evidence>
<keyword evidence="2" id="KW-0472">Membrane</keyword>
<evidence type="ECO:0000313" key="4">
    <source>
        <dbReference type="Proteomes" id="UP000288758"/>
    </source>
</evidence>
<accession>A0A410RQG6</accession>
<feature type="region of interest" description="Disordered" evidence="1">
    <location>
        <begin position="36"/>
        <end position="55"/>
    </location>
</feature>
<keyword evidence="2" id="KW-1133">Transmembrane helix</keyword>
<protein>
    <submittedName>
        <fullName evidence="3">Uncharacterized protein</fullName>
    </submittedName>
</protein>
<name>A0A410RQG6_CORCK</name>
<evidence type="ECO:0000256" key="2">
    <source>
        <dbReference type="SAM" id="Phobius"/>
    </source>
</evidence>
<gene>
    <name evidence="3" type="ORF">EJ065_2551</name>
</gene>
<dbReference type="EMBL" id="CP034669">
    <property type="protein sequence ID" value="QAT84128.1"/>
    <property type="molecule type" value="Genomic_DNA"/>
</dbReference>
<proteinExistence type="predicted"/>
<evidence type="ECO:0000256" key="1">
    <source>
        <dbReference type="SAM" id="MobiDB-lite"/>
    </source>
</evidence>